<dbReference type="EMBL" id="VBTY01000108">
    <property type="protein sequence ID" value="MDG3495545.1"/>
    <property type="molecule type" value="Genomic_DNA"/>
</dbReference>
<organism evidence="2 3">
    <name type="scientific">Pseudanabaena catenata USMAC16</name>
    <dbReference type="NCBI Taxonomy" id="1855837"/>
    <lineage>
        <taxon>Bacteria</taxon>
        <taxon>Bacillati</taxon>
        <taxon>Cyanobacteriota</taxon>
        <taxon>Cyanophyceae</taxon>
        <taxon>Pseudanabaenales</taxon>
        <taxon>Pseudanabaenaceae</taxon>
        <taxon>Pseudanabaena</taxon>
    </lineage>
</organism>
<proteinExistence type="predicted"/>
<name>A0A9X4MBW2_9CYAN</name>
<gene>
    <name evidence="2" type="ORF">FEV09_13395</name>
</gene>
<evidence type="ECO:0000313" key="3">
    <source>
        <dbReference type="Proteomes" id="UP001152872"/>
    </source>
</evidence>
<keyword evidence="3" id="KW-1185">Reference proteome</keyword>
<reference evidence="2" key="1">
    <citation type="submission" date="2019-05" db="EMBL/GenBank/DDBJ databases">
        <title>Whole genome sequencing of Pseudanabaena catenata USMAC16.</title>
        <authorList>
            <person name="Khan Z."/>
            <person name="Omar W.M."/>
            <person name="Convey P."/>
            <person name="Merican F."/>
            <person name="Najimudin N."/>
        </authorList>
    </citation>
    <scope>NUCLEOTIDE SEQUENCE</scope>
    <source>
        <strain evidence="2">USMAC16</strain>
    </source>
</reference>
<dbReference type="RefSeq" id="WP_009627677.1">
    <property type="nucleotide sequence ID" value="NZ_VBTY01000108.1"/>
</dbReference>
<sequence>MKLASIVLSGILCLGVTTSMPTLSAYASPSTYNDGVDALTDELWWQLRPEMRDSKIDTENGLFIREWQAIQRVVRANSHSFSGGYCFDGYSAFFDGNLDRVADAVFYVRYPAFSGQRIRQEEQGAARVWTEIRLRLRNPNGVTSC</sequence>
<evidence type="ECO:0000256" key="1">
    <source>
        <dbReference type="SAM" id="SignalP"/>
    </source>
</evidence>
<protein>
    <submittedName>
        <fullName evidence="2">Uncharacterized protein</fullName>
    </submittedName>
</protein>
<accession>A0A9X4MBW2</accession>
<dbReference type="AlphaFoldDB" id="A0A9X4MBW2"/>
<keyword evidence="1" id="KW-0732">Signal</keyword>
<evidence type="ECO:0000313" key="2">
    <source>
        <dbReference type="EMBL" id="MDG3495545.1"/>
    </source>
</evidence>
<feature type="chain" id="PRO_5040863134" evidence="1">
    <location>
        <begin position="28"/>
        <end position="145"/>
    </location>
</feature>
<feature type="signal peptide" evidence="1">
    <location>
        <begin position="1"/>
        <end position="27"/>
    </location>
</feature>
<dbReference type="Proteomes" id="UP001152872">
    <property type="component" value="Unassembled WGS sequence"/>
</dbReference>
<comment type="caution">
    <text evidence="2">The sequence shown here is derived from an EMBL/GenBank/DDBJ whole genome shotgun (WGS) entry which is preliminary data.</text>
</comment>